<dbReference type="Gene3D" id="3.40.190.290">
    <property type="match status" value="1"/>
</dbReference>
<evidence type="ECO:0000256" key="2">
    <source>
        <dbReference type="ARBA" id="ARBA00023015"/>
    </source>
</evidence>
<name>A0A4R5W1W5_9BURK</name>
<evidence type="ECO:0000256" key="1">
    <source>
        <dbReference type="ARBA" id="ARBA00009437"/>
    </source>
</evidence>
<dbReference type="AlphaFoldDB" id="A0A4R5W1W5"/>
<gene>
    <name evidence="6" type="ORF">E2I14_10555</name>
</gene>
<dbReference type="EMBL" id="SMYL01000004">
    <property type="protein sequence ID" value="TDK66024.1"/>
    <property type="molecule type" value="Genomic_DNA"/>
</dbReference>
<reference evidence="6 7" key="1">
    <citation type="submission" date="2019-03" db="EMBL/GenBank/DDBJ databases">
        <title>Sapientia aquatica gen. nov., sp. nov., isolated from a crater lake.</title>
        <authorList>
            <person name="Felfoldi T."/>
            <person name="Szabo A."/>
            <person name="Toth E."/>
            <person name="Schumann P."/>
            <person name="Keki Z."/>
            <person name="Marialigeti K."/>
            <person name="Mathe I."/>
        </authorList>
    </citation>
    <scope>NUCLEOTIDE SEQUENCE [LARGE SCALE GENOMIC DNA]</scope>
    <source>
        <strain evidence="6 7">SA-152</strain>
    </source>
</reference>
<organism evidence="6 7">
    <name type="scientific">Sapientia aquatica</name>
    <dbReference type="NCBI Taxonomy" id="1549640"/>
    <lineage>
        <taxon>Bacteria</taxon>
        <taxon>Pseudomonadati</taxon>
        <taxon>Pseudomonadota</taxon>
        <taxon>Betaproteobacteria</taxon>
        <taxon>Burkholderiales</taxon>
        <taxon>Oxalobacteraceae</taxon>
        <taxon>Sapientia</taxon>
    </lineage>
</organism>
<accession>A0A4R5W1W5</accession>
<keyword evidence="7" id="KW-1185">Reference proteome</keyword>
<dbReference type="SUPFAM" id="SSF46785">
    <property type="entry name" value="Winged helix' DNA-binding domain"/>
    <property type="match status" value="1"/>
</dbReference>
<dbReference type="InterPro" id="IPR005119">
    <property type="entry name" value="LysR_subst-bd"/>
</dbReference>
<evidence type="ECO:0000256" key="4">
    <source>
        <dbReference type="ARBA" id="ARBA00023163"/>
    </source>
</evidence>
<dbReference type="Proteomes" id="UP000294829">
    <property type="component" value="Unassembled WGS sequence"/>
</dbReference>
<dbReference type="OrthoDB" id="3252676at2"/>
<dbReference type="NCBIfam" id="NF009888">
    <property type="entry name" value="PRK13348.1"/>
    <property type="match status" value="1"/>
</dbReference>
<evidence type="ECO:0000259" key="5">
    <source>
        <dbReference type="PROSITE" id="PS50931"/>
    </source>
</evidence>
<sequence length="301" mass="33372">MKIDNAQLAAFAAVLTEGNFDLAARKLNVTPSAISQRIKLLEDRIGQILIQRTIPCQATAAGRMLWRYAEEVALLESEVFSALGIEKELQSTKVRIPIVVNADSLDSWFALVLESVALDGTMVLDIRAEDQDHSLAMLREGNVMAGISTSPNAIQGCKVEALGVMRYLAVAAPSFRKRYFSRGVTAKALNAAPMLTFNRKDALQQVFIARFTDQAIEPPIHAIPTTRSFYEAARRGLAWGMMPEQIANQGLDSGELVQLNKQHFLDVPLYWHRWRIESKAIDLISQMVADAAAFSLRKLDT</sequence>
<dbReference type="NCBIfam" id="TIGR03298">
    <property type="entry name" value="argP"/>
    <property type="match status" value="1"/>
</dbReference>
<dbReference type="InterPro" id="IPR036390">
    <property type="entry name" value="WH_DNA-bd_sf"/>
</dbReference>
<dbReference type="InterPro" id="IPR036388">
    <property type="entry name" value="WH-like_DNA-bd_sf"/>
</dbReference>
<dbReference type="GO" id="GO:0003677">
    <property type="term" value="F:DNA binding"/>
    <property type="evidence" value="ECO:0007669"/>
    <property type="project" value="UniProtKB-KW"/>
</dbReference>
<keyword evidence="3" id="KW-0238">DNA-binding</keyword>
<comment type="caution">
    <text evidence="6">The sequence shown here is derived from an EMBL/GenBank/DDBJ whole genome shotgun (WGS) entry which is preliminary data.</text>
</comment>
<dbReference type="Gene3D" id="1.10.10.10">
    <property type="entry name" value="Winged helix-like DNA-binding domain superfamily/Winged helix DNA-binding domain"/>
    <property type="match status" value="1"/>
</dbReference>
<protein>
    <submittedName>
        <fullName evidence="6">LysR family transcriptional regulator ArgP</fullName>
    </submittedName>
</protein>
<evidence type="ECO:0000313" key="7">
    <source>
        <dbReference type="Proteomes" id="UP000294829"/>
    </source>
</evidence>
<dbReference type="SUPFAM" id="SSF53850">
    <property type="entry name" value="Periplasmic binding protein-like II"/>
    <property type="match status" value="1"/>
</dbReference>
<dbReference type="NCBIfam" id="NF002964">
    <property type="entry name" value="PRK03635.1"/>
    <property type="match status" value="1"/>
</dbReference>
<dbReference type="InterPro" id="IPR050176">
    <property type="entry name" value="LTTR"/>
</dbReference>
<proteinExistence type="inferred from homology"/>
<keyword evidence="2" id="KW-0805">Transcription regulation</keyword>
<dbReference type="PANTHER" id="PTHR30579:SF2">
    <property type="entry name" value="HTH-TYPE TRANSCRIPTIONAL REGULATOR ARGP"/>
    <property type="match status" value="1"/>
</dbReference>
<dbReference type="GO" id="GO:0003700">
    <property type="term" value="F:DNA-binding transcription factor activity"/>
    <property type="evidence" value="ECO:0007669"/>
    <property type="project" value="InterPro"/>
</dbReference>
<dbReference type="Pfam" id="PF03466">
    <property type="entry name" value="LysR_substrate"/>
    <property type="match status" value="1"/>
</dbReference>
<dbReference type="InterPro" id="IPR000847">
    <property type="entry name" value="LysR_HTH_N"/>
</dbReference>
<dbReference type="PANTHER" id="PTHR30579">
    <property type="entry name" value="TRANSCRIPTIONAL REGULATOR"/>
    <property type="match status" value="1"/>
</dbReference>
<feature type="domain" description="HTH lysR-type" evidence="5">
    <location>
        <begin position="3"/>
        <end position="59"/>
    </location>
</feature>
<dbReference type="PROSITE" id="PS50931">
    <property type="entry name" value="HTH_LYSR"/>
    <property type="match status" value="1"/>
</dbReference>
<evidence type="ECO:0000313" key="6">
    <source>
        <dbReference type="EMBL" id="TDK66024.1"/>
    </source>
</evidence>
<dbReference type="Pfam" id="PF00126">
    <property type="entry name" value="HTH_1"/>
    <property type="match status" value="1"/>
</dbReference>
<keyword evidence="4" id="KW-0804">Transcription</keyword>
<dbReference type="InterPro" id="IPR017685">
    <property type="entry name" value="ArgP"/>
</dbReference>
<comment type="similarity">
    <text evidence="1">Belongs to the LysR transcriptional regulatory family.</text>
</comment>
<evidence type="ECO:0000256" key="3">
    <source>
        <dbReference type="ARBA" id="ARBA00023125"/>
    </source>
</evidence>
<dbReference type="RefSeq" id="WP_133328205.1">
    <property type="nucleotide sequence ID" value="NZ_SMYL01000004.1"/>
</dbReference>